<dbReference type="PANTHER" id="PTHR25466:SF14">
    <property type="entry name" value="BUTYROPHILIN SUBFAMILY 2 MEMBER A2-LIKE-RELATED"/>
    <property type="match status" value="1"/>
</dbReference>
<reference evidence="13 14" key="1">
    <citation type="submission" date="2021-06" db="EMBL/GenBank/DDBJ databases">
        <authorList>
            <person name="Palmer J.M."/>
        </authorList>
    </citation>
    <scope>NUCLEOTIDE SEQUENCE [LARGE SCALE GENOMIC DNA]</scope>
    <source>
        <strain evidence="13 14">XR_2019</strain>
        <tissue evidence="13">Muscle</tissue>
    </source>
</reference>
<feature type="chain" id="PRO_5045295157" description="Ig-like domain-containing protein" evidence="11">
    <location>
        <begin position="28"/>
        <end position="390"/>
    </location>
</feature>
<dbReference type="InterPro" id="IPR013106">
    <property type="entry name" value="Ig_V-set"/>
</dbReference>
<evidence type="ECO:0000256" key="3">
    <source>
        <dbReference type="ARBA" id="ARBA00022692"/>
    </source>
</evidence>
<keyword evidence="5" id="KW-1133">Transmembrane helix</keyword>
<evidence type="ECO:0000313" key="13">
    <source>
        <dbReference type="EMBL" id="MEQ2277525.1"/>
    </source>
</evidence>
<dbReference type="PROSITE" id="PS50835">
    <property type="entry name" value="IG_LIKE"/>
    <property type="match status" value="1"/>
</dbReference>
<comment type="subcellular location">
    <subcellularLocation>
        <location evidence="1">Cell membrane</location>
        <topology evidence="1">Single-pass type I membrane protein</topology>
    </subcellularLocation>
</comment>
<name>A0ABV0X6N6_9TELE</name>
<evidence type="ECO:0000256" key="6">
    <source>
        <dbReference type="ARBA" id="ARBA00023136"/>
    </source>
</evidence>
<dbReference type="PANTHER" id="PTHR25466">
    <property type="entry name" value="T-LYMPHOCYTE ACTIVATION ANTIGEN"/>
    <property type="match status" value="1"/>
</dbReference>
<dbReference type="InterPro" id="IPR051713">
    <property type="entry name" value="T-cell_Activation_Regulation"/>
</dbReference>
<dbReference type="Proteomes" id="UP001444071">
    <property type="component" value="Unassembled WGS sequence"/>
</dbReference>
<evidence type="ECO:0000256" key="4">
    <source>
        <dbReference type="ARBA" id="ARBA00022729"/>
    </source>
</evidence>
<dbReference type="InterPro" id="IPR013783">
    <property type="entry name" value="Ig-like_fold"/>
</dbReference>
<organism evidence="13 14">
    <name type="scientific">Xenotaenia resolanae</name>
    <dbReference type="NCBI Taxonomy" id="208358"/>
    <lineage>
        <taxon>Eukaryota</taxon>
        <taxon>Metazoa</taxon>
        <taxon>Chordata</taxon>
        <taxon>Craniata</taxon>
        <taxon>Vertebrata</taxon>
        <taxon>Euteleostomi</taxon>
        <taxon>Actinopterygii</taxon>
        <taxon>Neopterygii</taxon>
        <taxon>Teleostei</taxon>
        <taxon>Neoteleostei</taxon>
        <taxon>Acanthomorphata</taxon>
        <taxon>Ovalentaria</taxon>
        <taxon>Atherinomorphae</taxon>
        <taxon>Cyprinodontiformes</taxon>
        <taxon>Goodeidae</taxon>
        <taxon>Xenotaenia</taxon>
    </lineage>
</organism>
<keyword evidence="14" id="KW-1185">Reference proteome</keyword>
<evidence type="ECO:0000256" key="5">
    <source>
        <dbReference type="ARBA" id="ARBA00022989"/>
    </source>
</evidence>
<evidence type="ECO:0000256" key="11">
    <source>
        <dbReference type="SAM" id="SignalP"/>
    </source>
</evidence>
<keyword evidence="7" id="KW-1015">Disulfide bond</keyword>
<comment type="caution">
    <text evidence="13">The sequence shown here is derived from an EMBL/GenBank/DDBJ whole genome shotgun (WGS) entry which is preliminary data.</text>
</comment>
<feature type="signal peptide" evidence="11">
    <location>
        <begin position="1"/>
        <end position="27"/>
    </location>
</feature>
<sequence>MLTMKADKWILLFALWLISVSSNGVEGCETRVTVTAPLGSSVLLPCSFLSNGSNWVKWTHWGEEDQRDRELVHLSSEGRVEFLEPRSGRVKTYPNQASERNFSITIDGVENSDMGSYYCNQSDECFEVKLSEDEGEQFSEESCGKDFCKTSEVPAMLGSSVLLPCLLNGTAFKWVTWAHINKGNVVRLSSHGRVHFPDPRSGRVKAFPNQVLKMDYSIVIDKLENIDLGSYCCKQRNNCFRVELLEVRSPSAPPQEVVRVNQIAADNSLVYENDGPSRNPSGQPVVLQLQDGNRPRPSEIGIYPNLDEFKFERVESQRTRQRFHIDLISRLRQASFNRHFYVNQGEIHKQQAMAAQTENKKAGMGRRKAKDSCEYKNPIYNRSTDHLNRL</sequence>
<evidence type="ECO:0000259" key="12">
    <source>
        <dbReference type="PROSITE" id="PS50835"/>
    </source>
</evidence>
<keyword evidence="8" id="KW-0675">Receptor</keyword>
<keyword evidence="3" id="KW-0812">Transmembrane</keyword>
<accession>A0ABV0X6N6</accession>
<evidence type="ECO:0000256" key="7">
    <source>
        <dbReference type="ARBA" id="ARBA00023157"/>
    </source>
</evidence>
<keyword evidence="2" id="KW-1003">Cell membrane</keyword>
<dbReference type="InterPro" id="IPR036179">
    <property type="entry name" value="Ig-like_dom_sf"/>
</dbReference>
<dbReference type="InterPro" id="IPR003599">
    <property type="entry name" value="Ig_sub"/>
</dbReference>
<gene>
    <name evidence="13" type="ORF">XENORESO_004000</name>
</gene>
<evidence type="ECO:0000313" key="14">
    <source>
        <dbReference type="Proteomes" id="UP001444071"/>
    </source>
</evidence>
<keyword evidence="9" id="KW-0325">Glycoprotein</keyword>
<dbReference type="InterPro" id="IPR007110">
    <property type="entry name" value="Ig-like_dom"/>
</dbReference>
<dbReference type="SMART" id="SM00409">
    <property type="entry name" value="IG"/>
    <property type="match status" value="2"/>
</dbReference>
<dbReference type="SUPFAM" id="SSF48726">
    <property type="entry name" value="Immunoglobulin"/>
    <property type="match status" value="2"/>
</dbReference>
<evidence type="ECO:0000256" key="1">
    <source>
        <dbReference type="ARBA" id="ARBA00004251"/>
    </source>
</evidence>
<protein>
    <recommendedName>
        <fullName evidence="12">Ig-like domain-containing protein</fullName>
    </recommendedName>
</protein>
<proteinExistence type="predicted"/>
<evidence type="ECO:0000256" key="10">
    <source>
        <dbReference type="ARBA" id="ARBA00023319"/>
    </source>
</evidence>
<keyword evidence="10" id="KW-0393">Immunoglobulin domain</keyword>
<keyword evidence="6" id="KW-0472">Membrane</keyword>
<evidence type="ECO:0000256" key="2">
    <source>
        <dbReference type="ARBA" id="ARBA00022475"/>
    </source>
</evidence>
<dbReference type="Gene3D" id="2.60.40.10">
    <property type="entry name" value="Immunoglobulins"/>
    <property type="match status" value="2"/>
</dbReference>
<dbReference type="EMBL" id="JAHRIM010091776">
    <property type="protein sequence ID" value="MEQ2277525.1"/>
    <property type="molecule type" value="Genomic_DNA"/>
</dbReference>
<evidence type="ECO:0000256" key="8">
    <source>
        <dbReference type="ARBA" id="ARBA00023170"/>
    </source>
</evidence>
<feature type="domain" description="Ig-like" evidence="12">
    <location>
        <begin position="39"/>
        <end position="131"/>
    </location>
</feature>
<dbReference type="Pfam" id="PF07686">
    <property type="entry name" value="V-set"/>
    <property type="match status" value="1"/>
</dbReference>
<keyword evidence="4 11" id="KW-0732">Signal</keyword>
<evidence type="ECO:0000256" key="9">
    <source>
        <dbReference type="ARBA" id="ARBA00023180"/>
    </source>
</evidence>